<evidence type="ECO:0000256" key="5">
    <source>
        <dbReference type="ARBA" id="ARBA00017036"/>
    </source>
</evidence>
<comment type="similarity">
    <text evidence="4">Belongs to the IWR1/SLC7A6OS family.</text>
</comment>
<proteinExistence type="evidence at transcript level"/>
<dbReference type="EMBL" id="LR790473">
    <property type="protein sequence ID" value="CAB3266335.1"/>
    <property type="molecule type" value="mRNA"/>
</dbReference>
<dbReference type="GO" id="GO:0005634">
    <property type="term" value="C:nucleus"/>
    <property type="evidence" value="ECO:0007669"/>
    <property type="project" value="UniProtKB-SubCell"/>
</dbReference>
<evidence type="ECO:0000256" key="4">
    <source>
        <dbReference type="ARBA" id="ARBA00010218"/>
    </source>
</evidence>
<dbReference type="GO" id="GO:0032502">
    <property type="term" value="P:developmental process"/>
    <property type="evidence" value="ECO:0007669"/>
    <property type="project" value="TreeGrafter"/>
</dbReference>
<evidence type="ECO:0000256" key="7">
    <source>
        <dbReference type="ARBA" id="ARBA00022490"/>
    </source>
</evidence>
<evidence type="ECO:0000256" key="8">
    <source>
        <dbReference type="ARBA" id="ARBA00022927"/>
    </source>
</evidence>
<sequence>MATVIRVKRKRHAEPVEALLLASKRIKQDEHFRGNSGMADIIQIEENVFRFATTVGLNAKMDEAVKNKVKDAIVLHSKLNSIYKTQPLTSHKRSVVGVPADHSHQDECARYKLLRVSSRNPEFVSAHPKIKTSENKTTESPSQPCEAIHTDTRKLSTYFTPILDVEEQETKKCNSSIKPEDILCNSVQMLREKLCLSEPKREDDEFVYDLYYCQGTQPTWSVKDILYVQPCRDLNLCYESHITKQTYYDEDEDSNDEDHWKNDYPDDEDSIGEDEKRLFFDEEEDRYESDDCDVAPRDGDEDNFASFFNTDTMDQYCNDDLDDLDYGDDLAFDNLGDFDAYDQDDFGGDANGGGDDDYF</sequence>
<keyword evidence="8" id="KW-0653">Protein transport</keyword>
<dbReference type="AlphaFoldDB" id="A0A6F9DTY4"/>
<dbReference type="PANTHER" id="PTHR31196:SF2">
    <property type="entry name" value="RNA POLYMERASE II NUCLEAR LOCALIZATION PROTEIN SLC7A6OS-RELATED"/>
    <property type="match status" value="1"/>
</dbReference>
<feature type="region of interest" description="Disordered" evidence="10">
    <location>
        <begin position="248"/>
        <end position="274"/>
    </location>
</feature>
<gene>
    <name evidence="12" type="primary">Slc7a6os</name>
</gene>
<evidence type="ECO:0000256" key="2">
    <source>
        <dbReference type="ARBA" id="ARBA00004123"/>
    </source>
</evidence>
<evidence type="ECO:0000259" key="11">
    <source>
        <dbReference type="Pfam" id="PF08574"/>
    </source>
</evidence>
<dbReference type="GO" id="GO:0015031">
    <property type="term" value="P:protein transport"/>
    <property type="evidence" value="ECO:0007669"/>
    <property type="project" value="UniProtKB-KW"/>
</dbReference>
<dbReference type="InterPro" id="IPR013883">
    <property type="entry name" value="TF_Iwr1_dom"/>
</dbReference>
<dbReference type="GO" id="GO:0005737">
    <property type="term" value="C:cytoplasm"/>
    <property type="evidence" value="ECO:0007669"/>
    <property type="project" value="UniProtKB-SubCell"/>
</dbReference>
<organism evidence="12">
    <name type="scientific">Phallusia mammillata</name>
    <dbReference type="NCBI Taxonomy" id="59560"/>
    <lineage>
        <taxon>Eukaryota</taxon>
        <taxon>Metazoa</taxon>
        <taxon>Chordata</taxon>
        <taxon>Tunicata</taxon>
        <taxon>Ascidiacea</taxon>
        <taxon>Phlebobranchia</taxon>
        <taxon>Ascidiidae</taxon>
        <taxon>Phallusia</taxon>
    </lineage>
</organism>
<comment type="function">
    <text evidence="1">Directs RNA polymerase II nuclear import.</text>
</comment>
<keyword evidence="7" id="KW-0963">Cytoplasm</keyword>
<dbReference type="InterPro" id="IPR040218">
    <property type="entry name" value="SLC7A6OS"/>
</dbReference>
<name>A0A6F9DTY4_9ASCI</name>
<evidence type="ECO:0000256" key="9">
    <source>
        <dbReference type="ARBA" id="ARBA00023242"/>
    </source>
</evidence>
<protein>
    <recommendedName>
        <fullName evidence="5">Probable RNA polymerase II nuclear localization protein SLC7A6OS</fullName>
    </recommendedName>
</protein>
<evidence type="ECO:0000256" key="10">
    <source>
        <dbReference type="SAM" id="MobiDB-lite"/>
    </source>
</evidence>
<keyword evidence="6" id="KW-0813">Transport</keyword>
<comment type="subcellular location">
    <subcellularLocation>
        <location evidence="3">Cytoplasm</location>
    </subcellularLocation>
    <subcellularLocation>
        <location evidence="2">Nucleus</location>
    </subcellularLocation>
</comment>
<dbReference type="Pfam" id="PF08574">
    <property type="entry name" value="Iwr1"/>
    <property type="match status" value="1"/>
</dbReference>
<evidence type="ECO:0000256" key="6">
    <source>
        <dbReference type="ARBA" id="ARBA00022448"/>
    </source>
</evidence>
<dbReference type="PANTHER" id="PTHR31196">
    <property type="entry name" value="RNA POLYMERASE II NUCLEAR LOCALIZATION PROTEIN SLC7A6OS-RELATED"/>
    <property type="match status" value="1"/>
</dbReference>
<evidence type="ECO:0000256" key="1">
    <source>
        <dbReference type="ARBA" id="ARBA00003202"/>
    </source>
</evidence>
<reference evidence="12" key="1">
    <citation type="submission" date="2020-04" db="EMBL/GenBank/DDBJ databases">
        <authorList>
            <person name="Neveu A P."/>
        </authorList>
    </citation>
    <scope>NUCLEOTIDE SEQUENCE</scope>
    <source>
        <tissue evidence="12">Whole embryo</tissue>
    </source>
</reference>
<keyword evidence="9" id="KW-0539">Nucleus</keyword>
<evidence type="ECO:0000256" key="3">
    <source>
        <dbReference type="ARBA" id="ARBA00004496"/>
    </source>
</evidence>
<evidence type="ECO:0000313" key="12">
    <source>
        <dbReference type="EMBL" id="CAB3266335.1"/>
    </source>
</evidence>
<feature type="domain" description="Transcription factor Iwr1" evidence="11">
    <location>
        <begin position="204"/>
        <end position="268"/>
    </location>
</feature>
<accession>A0A6F9DTY4</accession>